<keyword evidence="2" id="KW-1185">Reference proteome</keyword>
<comment type="caution">
    <text evidence="1">The sequence shown here is derived from an EMBL/GenBank/DDBJ whole genome shotgun (WGS) entry which is preliminary data.</text>
</comment>
<sequence length="135" mass="15307">MHDALMCHRHELFRSVVLTLLPYVEMEFRKAFEIDVGGNAASLQELRSIVWKVPAGIVLSHSAPMDLLEILDAHLYEKVKIPEALSKFQADQIPNRHAAIHGLIEYSSYQNSLNALIVADYVLFLISQLRKHSAE</sequence>
<organism evidence="1 2">
    <name type="scientific">Psychromarinibacter sediminicola</name>
    <dbReference type="NCBI Taxonomy" id="3033385"/>
    <lineage>
        <taxon>Bacteria</taxon>
        <taxon>Pseudomonadati</taxon>
        <taxon>Pseudomonadota</taxon>
        <taxon>Alphaproteobacteria</taxon>
        <taxon>Rhodobacterales</taxon>
        <taxon>Paracoccaceae</taxon>
        <taxon>Psychromarinibacter</taxon>
    </lineage>
</organism>
<protein>
    <submittedName>
        <fullName evidence="1">Uncharacterized protein</fullName>
    </submittedName>
</protein>
<gene>
    <name evidence="1" type="ORF">P1J78_23625</name>
</gene>
<dbReference type="RefSeq" id="WP_275569831.1">
    <property type="nucleotide sequence ID" value="NZ_JARGYC010000123.1"/>
</dbReference>
<proteinExistence type="predicted"/>
<evidence type="ECO:0000313" key="2">
    <source>
        <dbReference type="Proteomes" id="UP001220964"/>
    </source>
</evidence>
<name>A0AAE3NX31_9RHOB</name>
<accession>A0AAE3NX31</accession>
<dbReference type="EMBL" id="JARGYC010000123">
    <property type="protein sequence ID" value="MDF0603717.1"/>
    <property type="molecule type" value="Genomic_DNA"/>
</dbReference>
<dbReference type="Proteomes" id="UP001220964">
    <property type="component" value="Unassembled WGS sequence"/>
</dbReference>
<dbReference type="AlphaFoldDB" id="A0AAE3NX31"/>
<evidence type="ECO:0000313" key="1">
    <source>
        <dbReference type="EMBL" id="MDF0603717.1"/>
    </source>
</evidence>
<reference evidence="1" key="1">
    <citation type="submission" date="2023-03" db="EMBL/GenBank/DDBJ databases">
        <title>Multiphase analysis and comparison of six strains from genera Psychromarinibacter, Lutimaribacter, and Maritimibacter, including a novel species: Psychromarinibacter sediminicola sp. nov.</title>
        <authorList>
            <person name="Wang Y.-H."/>
            <person name="Ye M.-Q."/>
            <person name="Du Z.-J."/>
        </authorList>
    </citation>
    <scope>NUCLEOTIDE SEQUENCE</scope>
    <source>
        <strain evidence="1">C21-152</strain>
    </source>
</reference>